<sequence>MASNLTMKGMLFRNLLKNCLATIYVIRQMNEESVVSRILIVDDEKAIVFALEEALLDDGYDVRTAHCAEDGLDLFKDAPADVVLTDMKMPGMSGIELLGKVKTIKPDTMVVIITAYGTFDSAVEAVRLGAFDYIQKPFNIQEVKQIIRRAIAELNVDMTAKPALFQPVQAPLDIRERILSGGESLSGAVSINVKSIPLEGIGADFYDYFPVENGKIVITIGDVSEKGVDGSFIMIMVKSLIRSEASHSENPSEILTRVNTHIRSQGATVPITIFLGILDITSGTLEYVNAGHERPLFYQQNGILKPLAENGTFIGLFDNPSYEPVTLSLNNQDTLLFFTDGLIRAVEHKFTGQNPYDILESVVLHSAEQQHYRLADYLYSTFIENSSSLDDDIVILSVCLNSELVREKEVVCACDKDSLVLVRCAAEEVLRGIPVANNDRHAVLTALYEGMINALDFAYPERNPGDVRVLFSYDDTKLAIHIEDYGVGFDLGTYVPPDSETYSGLVKDRGRGIFLMRNLMDSVRIDTAPGKGTCLILEKTLANSGAEK</sequence>
<organism evidence="8 9">
    <name type="scientific">Candidatus Auribacter fodinae</name>
    <dbReference type="NCBI Taxonomy" id="2093366"/>
    <lineage>
        <taxon>Bacteria</taxon>
        <taxon>Pseudomonadati</taxon>
        <taxon>Candidatus Auribacterota</taxon>
        <taxon>Candidatus Auribacteria</taxon>
        <taxon>Candidatus Auribacterales</taxon>
        <taxon>Candidatus Auribacteraceae</taxon>
        <taxon>Candidatus Auribacter</taxon>
    </lineage>
</organism>
<keyword evidence="1 6" id="KW-0597">Phosphoprotein</keyword>
<keyword evidence="4" id="KW-0805">Transcription regulation</keyword>
<dbReference type="InterPro" id="IPR052016">
    <property type="entry name" value="Bact_Sigma-Reg"/>
</dbReference>
<keyword evidence="3" id="KW-0902">Two-component regulatory system</keyword>
<evidence type="ECO:0000256" key="2">
    <source>
        <dbReference type="ARBA" id="ARBA00022801"/>
    </source>
</evidence>
<dbReference type="Gene3D" id="3.30.565.10">
    <property type="entry name" value="Histidine kinase-like ATPase, C-terminal domain"/>
    <property type="match status" value="1"/>
</dbReference>
<dbReference type="SMART" id="SM00448">
    <property type="entry name" value="REC"/>
    <property type="match status" value="1"/>
</dbReference>
<dbReference type="GO" id="GO:0000160">
    <property type="term" value="P:phosphorelay signal transduction system"/>
    <property type="evidence" value="ECO:0007669"/>
    <property type="project" value="UniProtKB-KW"/>
</dbReference>
<proteinExistence type="predicted"/>
<gene>
    <name evidence="8" type="ORF">C4541_02435</name>
</gene>
<dbReference type="SUPFAM" id="SSF52172">
    <property type="entry name" value="CheY-like"/>
    <property type="match status" value="1"/>
</dbReference>
<evidence type="ECO:0000256" key="3">
    <source>
        <dbReference type="ARBA" id="ARBA00023012"/>
    </source>
</evidence>
<evidence type="ECO:0000256" key="5">
    <source>
        <dbReference type="ARBA" id="ARBA00023163"/>
    </source>
</evidence>
<keyword evidence="5" id="KW-0804">Transcription</keyword>
<evidence type="ECO:0000313" key="9">
    <source>
        <dbReference type="Proteomes" id="UP000266426"/>
    </source>
</evidence>
<dbReference type="Gene3D" id="3.60.40.10">
    <property type="entry name" value="PPM-type phosphatase domain"/>
    <property type="match status" value="1"/>
</dbReference>
<dbReference type="Pfam" id="PF07228">
    <property type="entry name" value="SpoIIE"/>
    <property type="match status" value="1"/>
</dbReference>
<keyword evidence="2" id="KW-0378">Hydrolase</keyword>
<dbReference type="FunFam" id="3.40.50.2300:FF:000018">
    <property type="entry name" value="DNA-binding transcriptional regulator NtrC"/>
    <property type="match status" value="1"/>
</dbReference>
<name>A0A3A4RFH4_9BACT</name>
<dbReference type="PANTHER" id="PTHR43156:SF2">
    <property type="entry name" value="STAGE II SPORULATION PROTEIN E"/>
    <property type="match status" value="1"/>
</dbReference>
<dbReference type="InterPro" id="IPR011006">
    <property type="entry name" value="CheY-like_superfamily"/>
</dbReference>
<dbReference type="InterPro" id="IPR036890">
    <property type="entry name" value="HATPase_C_sf"/>
</dbReference>
<dbReference type="InterPro" id="IPR036457">
    <property type="entry name" value="PPM-type-like_dom_sf"/>
</dbReference>
<evidence type="ECO:0000256" key="6">
    <source>
        <dbReference type="PROSITE-ProRule" id="PRU00169"/>
    </source>
</evidence>
<dbReference type="EMBL" id="QZJZ01000015">
    <property type="protein sequence ID" value="RJP61212.1"/>
    <property type="molecule type" value="Genomic_DNA"/>
</dbReference>
<dbReference type="AlphaFoldDB" id="A0A3A4RFH4"/>
<dbReference type="InterPro" id="IPR003594">
    <property type="entry name" value="HATPase_dom"/>
</dbReference>
<comment type="caution">
    <text evidence="8">The sequence shown here is derived from an EMBL/GenBank/DDBJ whole genome shotgun (WGS) entry which is preliminary data.</text>
</comment>
<dbReference type="PROSITE" id="PS50110">
    <property type="entry name" value="RESPONSE_REGULATORY"/>
    <property type="match status" value="1"/>
</dbReference>
<dbReference type="SUPFAM" id="SSF55874">
    <property type="entry name" value="ATPase domain of HSP90 chaperone/DNA topoisomerase II/histidine kinase"/>
    <property type="match status" value="1"/>
</dbReference>
<dbReference type="Gene3D" id="3.40.50.2300">
    <property type="match status" value="1"/>
</dbReference>
<dbReference type="GO" id="GO:0016791">
    <property type="term" value="F:phosphatase activity"/>
    <property type="evidence" value="ECO:0007669"/>
    <property type="project" value="TreeGrafter"/>
</dbReference>
<dbReference type="SUPFAM" id="SSF81606">
    <property type="entry name" value="PP2C-like"/>
    <property type="match status" value="1"/>
</dbReference>
<feature type="domain" description="Response regulatory" evidence="7">
    <location>
        <begin position="37"/>
        <end position="151"/>
    </location>
</feature>
<dbReference type="PANTHER" id="PTHR43156">
    <property type="entry name" value="STAGE II SPORULATION PROTEIN E-RELATED"/>
    <property type="match status" value="1"/>
</dbReference>
<evidence type="ECO:0000256" key="1">
    <source>
        <dbReference type="ARBA" id="ARBA00022553"/>
    </source>
</evidence>
<evidence type="ECO:0000313" key="8">
    <source>
        <dbReference type="EMBL" id="RJP61212.1"/>
    </source>
</evidence>
<protein>
    <submittedName>
        <fullName evidence="8">Response regulator</fullName>
    </submittedName>
</protein>
<evidence type="ECO:0000259" key="7">
    <source>
        <dbReference type="PROSITE" id="PS50110"/>
    </source>
</evidence>
<dbReference type="Proteomes" id="UP000266426">
    <property type="component" value="Unassembled WGS sequence"/>
</dbReference>
<dbReference type="CDD" id="cd16936">
    <property type="entry name" value="HATPase_RsbW-like"/>
    <property type="match status" value="1"/>
</dbReference>
<dbReference type="InterPro" id="IPR001789">
    <property type="entry name" value="Sig_transdc_resp-reg_receiver"/>
</dbReference>
<reference evidence="8 9" key="1">
    <citation type="journal article" date="2017" name="ISME J.">
        <title>Energy and carbon metabolisms in a deep terrestrial subsurface fluid microbial community.</title>
        <authorList>
            <person name="Momper L."/>
            <person name="Jungbluth S.P."/>
            <person name="Lee M.D."/>
            <person name="Amend J.P."/>
        </authorList>
    </citation>
    <scope>NUCLEOTIDE SEQUENCE [LARGE SCALE GENOMIC DNA]</scope>
    <source>
        <strain evidence="8">SURF_26</strain>
    </source>
</reference>
<accession>A0A3A4RFH4</accession>
<dbReference type="InterPro" id="IPR001932">
    <property type="entry name" value="PPM-type_phosphatase-like_dom"/>
</dbReference>
<dbReference type="Pfam" id="PF00072">
    <property type="entry name" value="Response_reg"/>
    <property type="match status" value="1"/>
</dbReference>
<dbReference type="Pfam" id="PF13581">
    <property type="entry name" value="HATPase_c_2"/>
    <property type="match status" value="1"/>
</dbReference>
<feature type="modified residue" description="4-aspartylphosphate" evidence="6">
    <location>
        <position position="86"/>
    </location>
</feature>
<evidence type="ECO:0000256" key="4">
    <source>
        <dbReference type="ARBA" id="ARBA00023015"/>
    </source>
</evidence>
<dbReference type="SMART" id="SM00331">
    <property type="entry name" value="PP2C_SIG"/>
    <property type="match status" value="1"/>
</dbReference>